<sequence length="472" mass="53067">MNVENKFLRNNIRNNLWNGIAWSIGFNFVTPFIGVLAAQLGATNRDYALLSSIPALLTILINLPATMVIARFRHQKRIIAGTILLCRFFYFLLIFVPYMQVSAMTALILLVGLYNATNSVIAVAWQAMMGEIIPTRHRNRVFAQRNIWTGISGMIVAFIAGYGIDRLPYPYGYQIAFSIGFAFALLETWYFMRLRIPSEETASAIGRQSEGALDSEIVAQEAVESSGFESVSESGSDEGQRELFQYTSDENAAGNLFESHVRESVLRRWVTRFKLDLGRSYYLFCVSAIIYIFAWQAAWPIYTKVKVDTLLATNTMMSIDTIVGAIGSLFGFQLWARIADHKGTGWTVFASALMLALTPYFWIYAPNMTWVYVYDLIGGVATAGFQQSAFNRLLELVPEDGRQRAIAIYTTLSQVSAIFAPIIGMMIYTAVPYEMCMFIMGTVRVVGSLCFLLILSSMLMKMSKPRRRTLGR</sequence>
<dbReference type="Proteomes" id="UP001596044">
    <property type="component" value="Unassembled WGS sequence"/>
</dbReference>
<keyword evidence="4 6" id="KW-1133">Transmembrane helix</keyword>
<dbReference type="InterPro" id="IPR052528">
    <property type="entry name" value="Sugar_transport-like"/>
</dbReference>
<comment type="caution">
    <text evidence="8">The sequence shown here is derived from an EMBL/GenBank/DDBJ whole genome shotgun (WGS) entry which is preliminary data.</text>
</comment>
<name>A0ABW0K3I6_9BACL</name>
<organism evidence="8 9">
    <name type="scientific">Paenibacillus aestuarii</name>
    <dbReference type="NCBI Taxonomy" id="516965"/>
    <lineage>
        <taxon>Bacteria</taxon>
        <taxon>Bacillati</taxon>
        <taxon>Bacillota</taxon>
        <taxon>Bacilli</taxon>
        <taxon>Bacillales</taxon>
        <taxon>Paenibacillaceae</taxon>
        <taxon>Paenibacillus</taxon>
    </lineage>
</organism>
<keyword evidence="9" id="KW-1185">Reference proteome</keyword>
<comment type="subcellular location">
    <subcellularLocation>
        <location evidence="1">Cell membrane</location>
        <topology evidence="1">Multi-pass membrane protein</topology>
    </subcellularLocation>
</comment>
<keyword evidence="5 6" id="KW-0472">Membrane</keyword>
<accession>A0ABW0K3I6</accession>
<evidence type="ECO:0000256" key="1">
    <source>
        <dbReference type="ARBA" id="ARBA00004651"/>
    </source>
</evidence>
<dbReference type="EMBL" id="JBHSMJ010000009">
    <property type="protein sequence ID" value="MFC5447769.1"/>
    <property type="molecule type" value="Genomic_DNA"/>
</dbReference>
<evidence type="ECO:0000256" key="5">
    <source>
        <dbReference type="ARBA" id="ARBA00023136"/>
    </source>
</evidence>
<proteinExistence type="predicted"/>
<gene>
    <name evidence="8" type="ORF">ACFPOG_05830</name>
</gene>
<evidence type="ECO:0000256" key="4">
    <source>
        <dbReference type="ARBA" id="ARBA00022989"/>
    </source>
</evidence>
<keyword evidence="2" id="KW-0813">Transport</keyword>
<feature type="transmembrane region" description="Helical" evidence="6">
    <location>
        <begin position="78"/>
        <end position="98"/>
    </location>
</feature>
<feature type="transmembrane region" description="Helical" evidence="6">
    <location>
        <begin position="170"/>
        <end position="191"/>
    </location>
</feature>
<feature type="domain" description="Major facilitator superfamily (MFS) profile" evidence="7">
    <location>
        <begin position="280"/>
        <end position="472"/>
    </location>
</feature>
<feature type="transmembrane region" description="Helical" evidence="6">
    <location>
        <begin position="406"/>
        <end position="431"/>
    </location>
</feature>
<dbReference type="Gene3D" id="1.20.1250.20">
    <property type="entry name" value="MFS general substrate transporter like domains"/>
    <property type="match status" value="1"/>
</dbReference>
<evidence type="ECO:0000313" key="8">
    <source>
        <dbReference type="EMBL" id="MFC5447769.1"/>
    </source>
</evidence>
<feature type="transmembrane region" description="Helical" evidence="6">
    <location>
        <begin position="146"/>
        <end position="164"/>
    </location>
</feature>
<dbReference type="InterPro" id="IPR011701">
    <property type="entry name" value="MFS"/>
</dbReference>
<feature type="transmembrane region" description="Helical" evidence="6">
    <location>
        <begin position="47"/>
        <end position="66"/>
    </location>
</feature>
<evidence type="ECO:0000256" key="2">
    <source>
        <dbReference type="ARBA" id="ARBA00022448"/>
    </source>
</evidence>
<feature type="transmembrane region" description="Helical" evidence="6">
    <location>
        <begin position="437"/>
        <end position="460"/>
    </location>
</feature>
<feature type="transmembrane region" description="Helical" evidence="6">
    <location>
        <begin position="311"/>
        <end position="332"/>
    </location>
</feature>
<feature type="transmembrane region" description="Helical" evidence="6">
    <location>
        <begin position="344"/>
        <end position="365"/>
    </location>
</feature>
<dbReference type="SUPFAM" id="SSF103473">
    <property type="entry name" value="MFS general substrate transporter"/>
    <property type="match status" value="1"/>
</dbReference>
<reference evidence="9" key="1">
    <citation type="journal article" date="2019" name="Int. J. Syst. Evol. Microbiol.">
        <title>The Global Catalogue of Microorganisms (GCM) 10K type strain sequencing project: providing services to taxonomists for standard genome sequencing and annotation.</title>
        <authorList>
            <consortium name="The Broad Institute Genomics Platform"/>
            <consortium name="The Broad Institute Genome Sequencing Center for Infectious Disease"/>
            <person name="Wu L."/>
            <person name="Ma J."/>
        </authorList>
    </citation>
    <scope>NUCLEOTIDE SEQUENCE [LARGE SCALE GENOMIC DNA]</scope>
    <source>
        <strain evidence="9">KACC 11904</strain>
    </source>
</reference>
<feature type="transmembrane region" description="Helical" evidence="6">
    <location>
        <begin position="20"/>
        <end position="41"/>
    </location>
</feature>
<feature type="transmembrane region" description="Helical" evidence="6">
    <location>
        <begin position="281"/>
        <end position="299"/>
    </location>
</feature>
<dbReference type="PANTHER" id="PTHR23526">
    <property type="entry name" value="INTEGRAL MEMBRANE TRANSPORT PROTEIN-RELATED"/>
    <property type="match status" value="1"/>
</dbReference>
<evidence type="ECO:0000259" key="7">
    <source>
        <dbReference type="PROSITE" id="PS50850"/>
    </source>
</evidence>
<keyword evidence="3 6" id="KW-0812">Transmembrane</keyword>
<evidence type="ECO:0000256" key="3">
    <source>
        <dbReference type="ARBA" id="ARBA00022692"/>
    </source>
</evidence>
<dbReference type="RefSeq" id="WP_270885991.1">
    <property type="nucleotide sequence ID" value="NZ_JAQFVF010000092.1"/>
</dbReference>
<dbReference type="InterPro" id="IPR020846">
    <property type="entry name" value="MFS_dom"/>
</dbReference>
<feature type="transmembrane region" description="Helical" evidence="6">
    <location>
        <begin position="371"/>
        <end position="394"/>
    </location>
</feature>
<dbReference type="Pfam" id="PF07690">
    <property type="entry name" value="MFS_1"/>
    <property type="match status" value="2"/>
</dbReference>
<feature type="transmembrane region" description="Helical" evidence="6">
    <location>
        <begin position="104"/>
        <end position="125"/>
    </location>
</feature>
<dbReference type="PROSITE" id="PS50850">
    <property type="entry name" value="MFS"/>
    <property type="match status" value="1"/>
</dbReference>
<dbReference type="InterPro" id="IPR036259">
    <property type="entry name" value="MFS_trans_sf"/>
</dbReference>
<evidence type="ECO:0000313" key="9">
    <source>
        <dbReference type="Proteomes" id="UP001596044"/>
    </source>
</evidence>
<evidence type="ECO:0000256" key="6">
    <source>
        <dbReference type="SAM" id="Phobius"/>
    </source>
</evidence>
<dbReference type="PANTHER" id="PTHR23526:SF2">
    <property type="entry name" value="MAJOR FACILITATOR SUPERFAMILY (MFS) PROFILE DOMAIN-CONTAINING PROTEIN"/>
    <property type="match status" value="1"/>
</dbReference>
<protein>
    <submittedName>
        <fullName evidence="8">MFS transporter</fullName>
    </submittedName>
</protein>